<dbReference type="Proteomes" id="UP000475862">
    <property type="component" value="Unassembled WGS sequence"/>
</dbReference>
<reference evidence="1 2" key="1">
    <citation type="submission" date="2019-08" db="EMBL/GenBank/DDBJ databases">
        <title>The genome of the soybean aphid Biotype 1, its phylome, world population structure and adaptation to the North American continent.</title>
        <authorList>
            <person name="Giordano R."/>
            <person name="Donthu R.K."/>
            <person name="Hernandez A.G."/>
            <person name="Wright C.L."/>
            <person name="Zimin A.V."/>
        </authorList>
    </citation>
    <scope>NUCLEOTIDE SEQUENCE [LARGE SCALE GENOMIC DNA]</scope>
    <source>
        <tissue evidence="1">Whole aphids</tissue>
    </source>
</reference>
<name>A0A6G0U8P0_APHGL</name>
<dbReference type="AlphaFoldDB" id="A0A6G0U8P0"/>
<evidence type="ECO:0008006" key="3">
    <source>
        <dbReference type="Google" id="ProtNLM"/>
    </source>
</evidence>
<evidence type="ECO:0000313" key="1">
    <source>
        <dbReference type="EMBL" id="KAE9544586.1"/>
    </source>
</evidence>
<dbReference type="OrthoDB" id="6629194at2759"/>
<keyword evidence="2" id="KW-1185">Reference proteome</keyword>
<sequence>MNFFNLSSAEKEAVYFLQECGVLPSARICSNNHLTKLYFGNVNIRNDNWFAKSRILFMTAVRFIYGWSNEMTSIKWCEQELNKSENTNNYLHEVCAMAIENKPQGKIGRPGKIVEIDESLFSKRKNHVGRVLPKQWILGGICRETKKQELYLQRSKQHSGRYHDLFRLLACI</sequence>
<proteinExistence type="predicted"/>
<dbReference type="EMBL" id="VYZN01000001">
    <property type="protein sequence ID" value="KAE9544586.1"/>
    <property type="molecule type" value="Genomic_DNA"/>
</dbReference>
<protein>
    <recommendedName>
        <fullName evidence="3">ISXO2-like transposase domain-containing protein</fullName>
    </recommendedName>
</protein>
<comment type="caution">
    <text evidence="1">The sequence shown here is derived from an EMBL/GenBank/DDBJ whole genome shotgun (WGS) entry which is preliminary data.</text>
</comment>
<evidence type="ECO:0000313" key="2">
    <source>
        <dbReference type="Proteomes" id="UP000475862"/>
    </source>
</evidence>
<organism evidence="1 2">
    <name type="scientific">Aphis glycines</name>
    <name type="common">Soybean aphid</name>
    <dbReference type="NCBI Taxonomy" id="307491"/>
    <lineage>
        <taxon>Eukaryota</taxon>
        <taxon>Metazoa</taxon>
        <taxon>Ecdysozoa</taxon>
        <taxon>Arthropoda</taxon>
        <taxon>Hexapoda</taxon>
        <taxon>Insecta</taxon>
        <taxon>Pterygota</taxon>
        <taxon>Neoptera</taxon>
        <taxon>Paraneoptera</taxon>
        <taxon>Hemiptera</taxon>
        <taxon>Sternorrhyncha</taxon>
        <taxon>Aphidomorpha</taxon>
        <taxon>Aphidoidea</taxon>
        <taxon>Aphididae</taxon>
        <taxon>Aphidini</taxon>
        <taxon>Aphis</taxon>
        <taxon>Aphis</taxon>
    </lineage>
</organism>
<gene>
    <name evidence="1" type="ORF">AGLY_000128</name>
</gene>
<accession>A0A6G0U8P0</accession>